<dbReference type="Pfam" id="PF05933">
    <property type="entry name" value="Fun_ATP-synt_8"/>
    <property type="match status" value="1"/>
</dbReference>
<keyword evidence="5 10" id="KW-1133">Transmembrane helix</keyword>
<feature type="transmembrane region" description="Helical" evidence="10">
    <location>
        <begin position="145"/>
        <end position="167"/>
    </location>
</feature>
<organism evidence="11 12">
    <name type="scientific">Handroanthus impetiginosus</name>
    <dbReference type="NCBI Taxonomy" id="429701"/>
    <lineage>
        <taxon>Eukaryota</taxon>
        <taxon>Viridiplantae</taxon>
        <taxon>Streptophyta</taxon>
        <taxon>Embryophyta</taxon>
        <taxon>Tracheophyta</taxon>
        <taxon>Spermatophyta</taxon>
        <taxon>Magnoliopsida</taxon>
        <taxon>eudicotyledons</taxon>
        <taxon>Gunneridae</taxon>
        <taxon>Pentapetalae</taxon>
        <taxon>asterids</taxon>
        <taxon>lamiids</taxon>
        <taxon>Lamiales</taxon>
        <taxon>Bignoniaceae</taxon>
        <taxon>Crescentiina</taxon>
        <taxon>Tabebuia alliance</taxon>
        <taxon>Handroanthus</taxon>
    </lineage>
</organism>
<evidence type="ECO:0000256" key="1">
    <source>
        <dbReference type="ARBA" id="ARBA00004304"/>
    </source>
</evidence>
<dbReference type="InterPro" id="IPR009230">
    <property type="entry name" value="ATP_synth_su8_fun"/>
</dbReference>
<feature type="region of interest" description="Disordered" evidence="9">
    <location>
        <begin position="1"/>
        <end position="49"/>
    </location>
</feature>
<protein>
    <recommendedName>
        <fullName evidence="2">ATP synthase protein 8</fullName>
    </recommendedName>
</protein>
<keyword evidence="4 10" id="KW-0812">Transmembrane</keyword>
<dbReference type="GO" id="GO:0045259">
    <property type="term" value="C:proton-transporting ATP synthase complex"/>
    <property type="evidence" value="ECO:0007669"/>
    <property type="project" value="InterPro"/>
</dbReference>
<dbReference type="PANTHER" id="PTHR36101:SF1">
    <property type="entry name" value="ATP SYNTHASE PROTEIN 8"/>
    <property type="match status" value="1"/>
</dbReference>
<evidence type="ECO:0000256" key="6">
    <source>
        <dbReference type="ARBA" id="ARBA00023065"/>
    </source>
</evidence>
<evidence type="ECO:0000256" key="9">
    <source>
        <dbReference type="SAM" id="MobiDB-lite"/>
    </source>
</evidence>
<evidence type="ECO:0000256" key="8">
    <source>
        <dbReference type="ARBA" id="ARBA00023136"/>
    </source>
</evidence>
<keyword evidence="12" id="KW-1185">Reference proteome</keyword>
<evidence type="ECO:0000256" key="4">
    <source>
        <dbReference type="ARBA" id="ARBA00022692"/>
    </source>
</evidence>
<dbReference type="Proteomes" id="UP000231279">
    <property type="component" value="Unassembled WGS sequence"/>
</dbReference>
<dbReference type="GO" id="GO:0046933">
    <property type="term" value="F:proton-transporting ATP synthase activity, rotational mechanism"/>
    <property type="evidence" value="ECO:0007669"/>
    <property type="project" value="TreeGrafter"/>
</dbReference>
<feature type="compositionally biased region" description="Low complexity" evidence="9">
    <location>
        <begin position="36"/>
        <end position="49"/>
    </location>
</feature>
<reference evidence="12" key="1">
    <citation type="journal article" date="2018" name="Gigascience">
        <title>Genome assembly of the Pink Ipe (Handroanthus impetiginosus, Bignoniaceae), a highly valued, ecologically keystone Neotropical timber forest tree.</title>
        <authorList>
            <person name="Silva-Junior O.B."/>
            <person name="Grattapaglia D."/>
            <person name="Novaes E."/>
            <person name="Collevatti R.G."/>
        </authorList>
    </citation>
    <scope>NUCLEOTIDE SEQUENCE [LARGE SCALE GENOMIC DNA]</scope>
    <source>
        <strain evidence="12">cv. UFG-1</strain>
    </source>
</reference>
<keyword evidence="6" id="KW-0406">Ion transport</keyword>
<accession>A0A2G9FVH4</accession>
<evidence type="ECO:0000256" key="3">
    <source>
        <dbReference type="ARBA" id="ARBA00022448"/>
    </source>
</evidence>
<dbReference type="PANTHER" id="PTHR36101">
    <property type="entry name" value="ATP SYNTHASE PROTEIN 8"/>
    <property type="match status" value="1"/>
</dbReference>
<name>A0A2G9FVH4_9LAMI</name>
<dbReference type="GO" id="GO:0031966">
    <property type="term" value="C:mitochondrial membrane"/>
    <property type="evidence" value="ECO:0007669"/>
    <property type="project" value="UniProtKB-SubCell"/>
</dbReference>
<evidence type="ECO:0000256" key="10">
    <source>
        <dbReference type="SAM" id="Phobius"/>
    </source>
</evidence>
<keyword evidence="3" id="KW-0813">Transport</keyword>
<evidence type="ECO:0000256" key="2">
    <source>
        <dbReference type="ARBA" id="ARBA00019651"/>
    </source>
</evidence>
<sequence length="188" mass="20228">MDNSTGGGYTAGNSNSTGGGNTAGNSNSTGGGNTAGGSNAVPANNAGAAPTEPIHQQLLNERAYFTYGGVTTNEEPIRRAVLAAGTYNPAVPQQPYAKNLAIRFEAAVVDDGSRQMPITLPPRDREYLDIMHRAFRDAEYGGYDVPFFFINQVVFAFAIFVILLYVFSKYILPGFLRLFATRVFISKL</sequence>
<evidence type="ECO:0000313" key="11">
    <source>
        <dbReference type="EMBL" id="PIM97095.1"/>
    </source>
</evidence>
<proteinExistence type="predicted"/>
<keyword evidence="7" id="KW-0496">Mitochondrion</keyword>
<evidence type="ECO:0000313" key="12">
    <source>
        <dbReference type="Proteomes" id="UP000231279"/>
    </source>
</evidence>
<feature type="compositionally biased region" description="Gly residues" evidence="9">
    <location>
        <begin position="1"/>
        <end position="10"/>
    </location>
</feature>
<keyword evidence="8 10" id="KW-0472">Membrane</keyword>
<comment type="caution">
    <text evidence="11">The sequence shown here is derived from an EMBL/GenBank/DDBJ whole genome shotgun (WGS) entry which is preliminary data.</text>
</comment>
<evidence type="ECO:0000256" key="5">
    <source>
        <dbReference type="ARBA" id="ARBA00022989"/>
    </source>
</evidence>
<gene>
    <name evidence="11" type="ORF">CDL12_30443</name>
</gene>
<comment type="subcellular location">
    <subcellularLocation>
        <location evidence="1">Mitochondrion membrane</location>
        <topology evidence="1">Single-pass membrane protein</topology>
    </subcellularLocation>
</comment>
<evidence type="ECO:0000256" key="7">
    <source>
        <dbReference type="ARBA" id="ARBA00023128"/>
    </source>
</evidence>
<dbReference type="EMBL" id="NKXS01011004">
    <property type="protein sequence ID" value="PIM97095.1"/>
    <property type="molecule type" value="Genomic_DNA"/>
</dbReference>
<dbReference type="AlphaFoldDB" id="A0A2G9FVH4"/>